<feature type="domain" description="UDP N-acetylglucosamine O-acyltransferase C-terminal" evidence="6">
    <location>
        <begin position="167"/>
        <end position="212"/>
    </location>
</feature>
<dbReference type="EMBL" id="JAROCB010000004">
    <property type="protein sequence ID" value="MDN4598407.1"/>
    <property type="molecule type" value="Genomic_DNA"/>
</dbReference>
<dbReference type="InterPro" id="IPR010137">
    <property type="entry name" value="Lipid_A_LpxA"/>
</dbReference>
<evidence type="ECO:0000313" key="7">
    <source>
        <dbReference type="EMBL" id="MDN4598407.1"/>
    </source>
</evidence>
<evidence type="ECO:0000313" key="8">
    <source>
        <dbReference type="Proteomes" id="UP001174210"/>
    </source>
</evidence>
<dbReference type="Proteomes" id="UP001174210">
    <property type="component" value="Unassembled WGS sequence"/>
</dbReference>
<dbReference type="InterPro" id="IPR001451">
    <property type="entry name" value="Hexapep"/>
</dbReference>
<keyword evidence="3" id="KW-0808">Transferase</keyword>
<reference evidence="7" key="1">
    <citation type="submission" date="2023-03" db="EMBL/GenBank/DDBJ databases">
        <title>MT1 and MT2 Draft Genomes of Novel Species.</title>
        <authorList>
            <person name="Venkateswaran K."/>
        </authorList>
    </citation>
    <scope>NUCLEOTIDE SEQUENCE</scope>
    <source>
        <strain evidence="7">F6_8S_P_1A</strain>
    </source>
</reference>
<dbReference type="PANTHER" id="PTHR43480">
    <property type="entry name" value="ACYL-[ACYL-CARRIER-PROTEIN]--UDP-N-ACETYLGLUCOSAMINE O-ACYLTRANSFERASE"/>
    <property type="match status" value="1"/>
</dbReference>
<keyword evidence="1" id="KW-0444">Lipid biosynthesis</keyword>
<dbReference type="Pfam" id="PF00132">
    <property type="entry name" value="Hexapep"/>
    <property type="match status" value="1"/>
</dbReference>
<proteinExistence type="predicted"/>
<dbReference type="SUPFAM" id="SSF51161">
    <property type="entry name" value="Trimeric LpxA-like enzymes"/>
    <property type="match status" value="1"/>
</dbReference>
<keyword evidence="4" id="KW-0443">Lipid metabolism</keyword>
<dbReference type="InterPro" id="IPR029098">
    <property type="entry name" value="Acetyltransf_C"/>
</dbReference>
<accession>A0ABT8J002</accession>
<protein>
    <submittedName>
        <fullName evidence="7">Acyl-ACP--UDP-N- acetylglucosamine O-acyltransferase</fullName>
    </submittedName>
</protein>
<evidence type="ECO:0000256" key="5">
    <source>
        <dbReference type="ARBA" id="ARBA00023315"/>
    </source>
</evidence>
<comment type="caution">
    <text evidence="7">The sequence shown here is derived from an EMBL/GenBank/DDBJ whole genome shotgun (WGS) entry which is preliminary data.</text>
</comment>
<evidence type="ECO:0000256" key="4">
    <source>
        <dbReference type="ARBA" id="ARBA00023098"/>
    </source>
</evidence>
<evidence type="ECO:0000256" key="1">
    <source>
        <dbReference type="ARBA" id="ARBA00022516"/>
    </source>
</evidence>
<dbReference type="Pfam" id="PF13720">
    <property type="entry name" value="Acetyltransf_11"/>
    <property type="match status" value="1"/>
</dbReference>
<dbReference type="InterPro" id="IPR011004">
    <property type="entry name" value="Trimer_LpxA-like_sf"/>
</dbReference>
<dbReference type="Gene3D" id="2.160.10.10">
    <property type="entry name" value="Hexapeptide repeat proteins"/>
    <property type="match status" value="1"/>
</dbReference>
<evidence type="ECO:0000259" key="6">
    <source>
        <dbReference type="Pfam" id="PF13720"/>
    </source>
</evidence>
<sequence length="235" mass="24436">MTPGENSIHPTAIVGDDVVLGAGNTVGPFAVLTGPLEIGDGNWFGAGVVIGAPPEVRSWPHPPSATERSSGNGIVIGNRNVVREYAQIHQGWHDRTVLGDDCFVMNQVYIAHDCTIGDGVTLASSVLLAGHVRLGDGANLGLGASVHQRRVVGNGAMVGMGSVVVADVPPWAKAFGNPARVRGANAIGMERAGVEPALVERVTELYEGPFSRDDLLALASTEVGVAFSDWDVATR</sequence>
<keyword evidence="5" id="KW-0012">Acyltransferase</keyword>
<dbReference type="PANTHER" id="PTHR43480:SF1">
    <property type="entry name" value="ACYL-[ACYL-CARRIER-PROTEIN]--UDP-N-ACETYLGLUCOSAMINE O-ACYLTRANSFERASE, MITOCHONDRIAL-RELATED"/>
    <property type="match status" value="1"/>
</dbReference>
<evidence type="ECO:0000256" key="3">
    <source>
        <dbReference type="ARBA" id="ARBA00022679"/>
    </source>
</evidence>
<gene>
    <name evidence="7" type="ORF">P5G59_14740</name>
</gene>
<organism evidence="7 8">
    <name type="scientific">Leifsonia virtsii</name>
    <dbReference type="NCBI Taxonomy" id="3035915"/>
    <lineage>
        <taxon>Bacteria</taxon>
        <taxon>Bacillati</taxon>
        <taxon>Actinomycetota</taxon>
        <taxon>Actinomycetes</taxon>
        <taxon>Micrococcales</taxon>
        <taxon>Microbacteriaceae</taxon>
        <taxon>Leifsonia</taxon>
    </lineage>
</organism>
<keyword evidence="2" id="KW-0441">Lipid A biosynthesis</keyword>
<evidence type="ECO:0000256" key="2">
    <source>
        <dbReference type="ARBA" id="ARBA00022556"/>
    </source>
</evidence>
<keyword evidence="8" id="KW-1185">Reference proteome</keyword>
<dbReference type="RefSeq" id="WP_301219751.1">
    <property type="nucleotide sequence ID" value="NZ_JAROCB010000004.1"/>
</dbReference>
<name>A0ABT8J002_9MICO</name>